<dbReference type="InterPro" id="IPR036388">
    <property type="entry name" value="WH-like_DNA-bd_sf"/>
</dbReference>
<dbReference type="NCBIfam" id="TIGR02937">
    <property type="entry name" value="sigma70-ECF"/>
    <property type="match status" value="1"/>
</dbReference>
<keyword evidence="2" id="KW-0805">Transcription regulation</keyword>
<comment type="similarity">
    <text evidence="1">Belongs to the sigma-70 factor family. ECF subfamily.</text>
</comment>
<dbReference type="AlphaFoldDB" id="A0A4U3LB16"/>
<protein>
    <submittedName>
        <fullName evidence="7">Sigma-70 family RNA polymerase sigma factor</fullName>
    </submittedName>
</protein>
<evidence type="ECO:0000256" key="1">
    <source>
        <dbReference type="ARBA" id="ARBA00010641"/>
    </source>
</evidence>
<dbReference type="Gene3D" id="1.10.10.10">
    <property type="entry name" value="Winged helix-like DNA-binding domain superfamily/Winged helix DNA-binding domain"/>
    <property type="match status" value="1"/>
</dbReference>
<proteinExistence type="inferred from homology"/>
<dbReference type="SUPFAM" id="SSF88659">
    <property type="entry name" value="Sigma3 and sigma4 domains of RNA polymerase sigma factors"/>
    <property type="match status" value="1"/>
</dbReference>
<reference evidence="7 8" key="1">
    <citation type="submission" date="2019-05" db="EMBL/GenBank/DDBJ databases">
        <title>Panacibacter sp. strain 17mud1-8 Genome sequencing and assembly.</title>
        <authorList>
            <person name="Chhetri G."/>
        </authorList>
    </citation>
    <scope>NUCLEOTIDE SEQUENCE [LARGE SCALE GENOMIC DNA]</scope>
    <source>
        <strain evidence="7 8">17mud1-8</strain>
    </source>
</reference>
<sequence>MIVYQQLSEIEIIDNVIGGDIALFEVLIRRYNPYLYKVGRSYGYIHQDVEDLMQETFISAFENLGKLHNKTYFKTWLIRIMLNECYRKSYKAAARKEVMADTFVYEKSTPMFSDNGNDDTEKTVGNRELSSIIENAIRQIPMDYRMVFSLRELNGMSVHETAMALNITETNVKVRLNRAKAMLRKEVEKMYSAEEIFEFNLIYCDKIVENVMARVIKSQKVQNEF</sequence>
<dbReference type="Pfam" id="PF04542">
    <property type="entry name" value="Sigma70_r2"/>
    <property type="match status" value="1"/>
</dbReference>
<evidence type="ECO:0000313" key="8">
    <source>
        <dbReference type="Proteomes" id="UP000305848"/>
    </source>
</evidence>
<dbReference type="GO" id="GO:0006352">
    <property type="term" value="P:DNA-templated transcription initiation"/>
    <property type="evidence" value="ECO:0007669"/>
    <property type="project" value="InterPro"/>
</dbReference>
<dbReference type="GO" id="GO:0016987">
    <property type="term" value="F:sigma factor activity"/>
    <property type="evidence" value="ECO:0007669"/>
    <property type="project" value="UniProtKB-KW"/>
</dbReference>
<dbReference type="InterPro" id="IPR007627">
    <property type="entry name" value="RNA_pol_sigma70_r2"/>
</dbReference>
<evidence type="ECO:0000256" key="4">
    <source>
        <dbReference type="ARBA" id="ARBA00023163"/>
    </source>
</evidence>
<dbReference type="GO" id="GO:0003677">
    <property type="term" value="F:DNA binding"/>
    <property type="evidence" value="ECO:0007669"/>
    <property type="project" value="InterPro"/>
</dbReference>
<dbReference type="Proteomes" id="UP000305848">
    <property type="component" value="Unassembled WGS sequence"/>
</dbReference>
<keyword evidence="4" id="KW-0804">Transcription</keyword>
<dbReference type="Pfam" id="PF08281">
    <property type="entry name" value="Sigma70_r4_2"/>
    <property type="match status" value="1"/>
</dbReference>
<evidence type="ECO:0000313" key="7">
    <source>
        <dbReference type="EMBL" id="TKK70997.1"/>
    </source>
</evidence>
<dbReference type="CDD" id="cd06171">
    <property type="entry name" value="Sigma70_r4"/>
    <property type="match status" value="1"/>
</dbReference>
<feature type="domain" description="RNA polymerase sigma-70 region 2" evidence="5">
    <location>
        <begin position="27"/>
        <end position="88"/>
    </location>
</feature>
<gene>
    <name evidence="7" type="ORF">FC093_04780</name>
</gene>
<dbReference type="InterPro" id="IPR013249">
    <property type="entry name" value="RNA_pol_sigma70_r4_t2"/>
</dbReference>
<evidence type="ECO:0000256" key="2">
    <source>
        <dbReference type="ARBA" id="ARBA00023015"/>
    </source>
</evidence>
<dbReference type="Gene3D" id="1.10.1740.10">
    <property type="match status" value="1"/>
</dbReference>
<keyword evidence="3" id="KW-0731">Sigma factor</keyword>
<accession>A0A4U3LB16</accession>
<keyword evidence="8" id="KW-1185">Reference proteome</keyword>
<dbReference type="InterPro" id="IPR014284">
    <property type="entry name" value="RNA_pol_sigma-70_dom"/>
</dbReference>
<evidence type="ECO:0000256" key="3">
    <source>
        <dbReference type="ARBA" id="ARBA00023082"/>
    </source>
</evidence>
<comment type="caution">
    <text evidence="7">The sequence shown here is derived from an EMBL/GenBank/DDBJ whole genome shotgun (WGS) entry which is preliminary data.</text>
</comment>
<name>A0A4U3LB16_9BACT</name>
<dbReference type="InterPro" id="IPR039425">
    <property type="entry name" value="RNA_pol_sigma-70-like"/>
</dbReference>
<dbReference type="RefSeq" id="WP_137260596.1">
    <property type="nucleotide sequence ID" value="NZ_SZQL01000002.1"/>
</dbReference>
<dbReference type="InterPro" id="IPR013325">
    <property type="entry name" value="RNA_pol_sigma_r2"/>
</dbReference>
<evidence type="ECO:0000259" key="5">
    <source>
        <dbReference type="Pfam" id="PF04542"/>
    </source>
</evidence>
<dbReference type="PANTHER" id="PTHR43133:SF51">
    <property type="entry name" value="RNA POLYMERASE SIGMA FACTOR"/>
    <property type="match status" value="1"/>
</dbReference>
<dbReference type="EMBL" id="SZQL01000002">
    <property type="protein sequence ID" value="TKK70997.1"/>
    <property type="molecule type" value="Genomic_DNA"/>
</dbReference>
<dbReference type="OrthoDB" id="1027298at2"/>
<dbReference type="PANTHER" id="PTHR43133">
    <property type="entry name" value="RNA POLYMERASE ECF-TYPE SIGMA FACTO"/>
    <property type="match status" value="1"/>
</dbReference>
<organism evidence="7 8">
    <name type="scientific">Ilyomonas limi</name>
    <dbReference type="NCBI Taxonomy" id="2575867"/>
    <lineage>
        <taxon>Bacteria</taxon>
        <taxon>Pseudomonadati</taxon>
        <taxon>Bacteroidota</taxon>
        <taxon>Chitinophagia</taxon>
        <taxon>Chitinophagales</taxon>
        <taxon>Chitinophagaceae</taxon>
        <taxon>Ilyomonas</taxon>
    </lineage>
</organism>
<evidence type="ECO:0000259" key="6">
    <source>
        <dbReference type="Pfam" id="PF08281"/>
    </source>
</evidence>
<dbReference type="SUPFAM" id="SSF88946">
    <property type="entry name" value="Sigma2 domain of RNA polymerase sigma factors"/>
    <property type="match status" value="1"/>
</dbReference>
<feature type="domain" description="RNA polymerase sigma factor 70 region 4 type 2" evidence="6">
    <location>
        <begin position="132"/>
        <end position="183"/>
    </location>
</feature>
<dbReference type="InterPro" id="IPR013324">
    <property type="entry name" value="RNA_pol_sigma_r3/r4-like"/>
</dbReference>